<dbReference type="Pfam" id="PF13683">
    <property type="entry name" value="rve_3"/>
    <property type="match status" value="1"/>
</dbReference>
<evidence type="ECO:0000259" key="1">
    <source>
        <dbReference type="PROSITE" id="PS50994"/>
    </source>
</evidence>
<name>A0ABP8N5K9_9BACT</name>
<dbReference type="InterPro" id="IPR012337">
    <property type="entry name" value="RNaseH-like_sf"/>
</dbReference>
<dbReference type="PANTHER" id="PTHR46889:SF4">
    <property type="entry name" value="TRANSPOSASE INSO FOR INSERTION SEQUENCE ELEMENT IS911B-RELATED"/>
    <property type="match status" value="1"/>
</dbReference>
<dbReference type="Pfam" id="PF13276">
    <property type="entry name" value="HTH_21"/>
    <property type="match status" value="1"/>
</dbReference>
<evidence type="ECO:0000313" key="2">
    <source>
        <dbReference type="EMBL" id="GAA4461676.1"/>
    </source>
</evidence>
<dbReference type="InterPro" id="IPR048020">
    <property type="entry name" value="Transpos_IS3"/>
</dbReference>
<feature type="domain" description="Integrase catalytic" evidence="1">
    <location>
        <begin position="124"/>
        <end position="288"/>
    </location>
</feature>
<dbReference type="InterPro" id="IPR036397">
    <property type="entry name" value="RNaseH_sf"/>
</dbReference>
<dbReference type="Gene3D" id="3.30.420.10">
    <property type="entry name" value="Ribonuclease H-like superfamily/Ribonuclease H"/>
    <property type="match status" value="1"/>
</dbReference>
<dbReference type="PROSITE" id="PS50994">
    <property type="entry name" value="INTEGRASE"/>
    <property type="match status" value="1"/>
</dbReference>
<comment type="caution">
    <text evidence="2">The sequence shown here is derived from an EMBL/GenBank/DDBJ whole genome shotgun (WGS) entry which is preliminary data.</text>
</comment>
<dbReference type="InterPro" id="IPR001584">
    <property type="entry name" value="Integrase_cat-core"/>
</dbReference>
<evidence type="ECO:0000313" key="3">
    <source>
        <dbReference type="Proteomes" id="UP001501175"/>
    </source>
</evidence>
<dbReference type="SUPFAM" id="SSF53098">
    <property type="entry name" value="Ribonuclease H-like"/>
    <property type="match status" value="1"/>
</dbReference>
<proteinExistence type="predicted"/>
<sequence>MIANEFIQQGYPLYQVLPLCGLSKSSYYYAPAGGKRGRKASASTQSQAGILYSNEYVLDRIKWLLAQEFVDYGYEKVTHWLRASEGLVINPKKVYRLMKQARFLSHRIRRNKTGKRIAQELLPQPVLPFECMQTDIKYIYIHGQHRNALLVTVLDVFSRGVLGYRLEWSLSKHQLIELMKEVLHHYQLPQKVSLRTDNGSQFEAGLFRQYLKEMAIDHEFTHVATPQENCYIESFHSIVESAVCAKYEFESLAEAKATFSRFMNFYNQERLHGGLGNRSPNQFLDSKQYLQKLRTLPSHQQLKITPKDNTHL</sequence>
<organism evidence="2 3">
    <name type="scientific">Nibrella saemangeumensis</name>
    <dbReference type="NCBI Taxonomy" id="1084526"/>
    <lineage>
        <taxon>Bacteria</taxon>
        <taxon>Pseudomonadati</taxon>
        <taxon>Bacteroidota</taxon>
        <taxon>Cytophagia</taxon>
        <taxon>Cytophagales</taxon>
        <taxon>Spirosomataceae</taxon>
        <taxon>Nibrella</taxon>
    </lineage>
</organism>
<dbReference type="InterPro" id="IPR050900">
    <property type="entry name" value="Transposase_IS3/IS150/IS904"/>
</dbReference>
<dbReference type="InterPro" id="IPR025948">
    <property type="entry name" value="HTH-like_dom"/>
</dbReference>
<dbReference type="PANTHER" id="PTHR46889">
    <property type="entry name" value="TRANSPOSASE INSF FOR INSERTION SEQUENCE IS3B-RELATED"/>
    <property type="match status" value="1"/>
</dbReference>
<protein>
    <submittedName>
        <fullName evidence="2">IS3 family transposase</fullName>
    </submittedName>
</protein>
<dbReference type="NCBIfam" id="NF033516">
    <property type="entry name" value="transpos_IS3"/>
    <property type="match status" value="1"/>
</dbReference>
<reference evidence="3" key="1">
    <citation type="journal article" date="2019" name="Int. J. Syst. Evol. Microbiol.">
        <title>The Global Catalogue of Microorganisms (GCM) 10K type strain sequencing project: providing services to taxonomists for standard genome sequencing and annotation.</title>
        <authorList>
            <consortium name="The Broad Institute Genomics Platform"/>
            <consortium name="The Broad Institute Genome Sequencing Center for Infectious Disease"/>
            <person name="Wu L."/>
            <person name="Ma J."/>
        </authorList>
    </citation>
    <scope>NUCLEOTIDE SEQUENCE [LARGE SCALE GENOMIC DNA]</scope>
    <source>
        <strain evidence="3">JCM 17927</strain>
    </source>
</reference>
<dbReference type="Proteomes" id="UP001501175">
    <property type="component" value="Unassembled WGS sequence"/>
</dbReference>
<dbReference type="EMBL" id="BAABHD010000064">
    <property type="protein sequence ID" value="GAA4461676.1"/>
    <property type="molecule type" value="Genomic_DNA"/>
</dbReference>
<keyword evidence="3" id="KW-1185">Reference proteome</keyword>
<gene>
    <name evidence="2" type="ORF">GCM10023189_37440</name>
</gene>
<dbReference type="RefSeq" id="WP_345245823.1">
    <property type="nucleotide sequence ID" value="NZ_BAABHD010000064.1"/>
</dbReference>
<accession>A0ABP8N5K9</accession>